<dbReference type="PROSITE" id="PS50297">
    <property type="entry name" value="ANK_REP_REGION"/>
    <property type="match status" value="1"/>
</dbReference>
<gene>
    <name evidence="4" type="ORF">M427DRAFT_133494</name>
</gene>
<dbReference type="AlphaFoldDB" id="A0A139AKR3"/>
<keyword evidence="5" id="KW-1185">Reference proteome</keyword>
<keyword evidence="2 3" id="KW-0040">ANK repeat</keyword>
<feature type="repeat" description="ANK" evidence="3">
    <location>
        <begin position="17"/>
        <end position="49"/>
    </location>
</feature>
<evidence type="ECO:0000256" key="3">
    <source>
        <dbReference type="PROSITE-ProRule" id="PRU00023"/>
    </source>
</evidence>
<evidence type="ECO:0000313" key="5">
    <source>
        <dbReference type="Proteomes" id="UP000070544"/>
    </source>
</evidence>
<dbReference type="PROSITE" id="PS50088">
    <property type="entry name" value="ANK_REPEAT"/>
    <property type="match status" value="1"/>
</dbReference>
<dbReference type="PANTHER" id="PTHR24189:SF50">
    <property type="entry name" value="ANKYRIN REPEAT AND SOCS BOX PROTEIN 2"/>
    <property type="match status" value="1"/>
</dbReference>
<reference evidence="4 5" key="1">
    <citation type="journal article" date="2015" name="Genome Biol. Evol.">
        <title>Phylogenomic analyses indicate that early fungi evolved digesting cell walls of algal ancestors of land plants.</title>
        <authorList>
            <person name="Chang Y."/>
            <person name="Wang S."/>
            <person name="Sekimoto S."/>
            <person name="Aerts A.L."/>
            <person name="Choi C."/>
            <person name="Clum A."/>
            <person name="LaButti K.M."/>
            <person name="Lindquist E.A."/>
            <person name="Yee Ngan C."/>
            <person name="Ohm R.A."/>
            <person name="Salamov A.A."/>
            <person name="Grigoriev I.V."/>
            <person name="Spatafora J.W."/>
            <person name="Berbee M.L."/>
        </authorList>
    </citation>
    <scope>NUCLEOTIDE SEQUENCE [LARGE SCALE GENOMIC DNA]</scope>
    <source>
        <strain evidence="4 5">JEL478</strain>
    </source>
</reference>
<protein>
    <submittedName>
        <fullName evidence="4">Ankyrin</fullName>
    </submittedName>
</protein>
<evidence type="ECO:0000256" key="1">
    <source>
        <dbReference type="ARBA" id="ARBA00022737"/>
    </source>
</evidence>
<dbReference type="PANTHER" id="PTHR24189">
    <property type="entry name" value="MYOTROPHIN"/>
    <property type="match status" value="1"/>
</dbReference>
<evidence type="ECO:0000313" key="4">
    <source>
        <dbReference type="EMBL" id="KXS17360.1"/>
    </source>
</evidence>
<sequence length="251" mass="26602">MKTLLAASVDPNNATEDGKTALKQSALHESLDIIEVLLAHGADVNHQDAFGRTALIFAVCPLAPYQYRRRITSFDGPPLWNAHIVQTLLCVGADPALCNALGQTALMLACMHHSVHTLDRLLAETSPQVLNARDATGSTALMFVLRRGPIVVEHLERLLSAGADPDGPDKSAATPLLLATLCTSLMAISTVLDYGAYPSPRGPYAIDAIDAQGRTALIAAFDSKCERCVSELISAGADVFVGWGDVDTEGN</sequence>
<dbReference type="SUPFAM" id="SSF48403">
    <property type="entry name" value="Ankyrin repeat"/>
    <property type="match status" value="1"/>
</dbReference>
<dbReference type="SMART" id="SM00248">
    <property type="entry name" value="ANK"/>
    <property type="match status" value="4"/>
</dbReference>
<dbReference type="InterPro" id="IPR036770">
    <property type="entry name" value="Ankyrin_rpt-contain_sf"/>
</dbReference>
<dbReference type="OrthoDB" id="341259at2759"/>
<dbReference type="STRING" id="1344416.A0A139AKR3"/>
<name>A0A139AKR3_GONPJ</name>
<proteinExistence type="predicted"/>
<dbReference type="Proteomes" id="UP000070544">
    <property type="component" value="Unassembled WGS sequence"/>
</dbReference>
<accession>A0A139AKR3</accession>
<organism evidence="4 5">
    <name type="scientific">Gonapodya prolifera (strain JEL478)</name>
    <name type="common">Monoblepharis prolifera</name>
    <dbReference type="NCBI Taxonomy" id="1344416"/>
    <lineage>
        <taxon>Eukaryota</taxon>
        <taxon>Fungi</taxon>
        <taxon>Fungi incertae sedis</taxon>
        <taxon>Chytridiomycota</taxon>
        <taxon>Chytridiomycota incertae sedis</taxon>
        <taxon>Monoblepharidomycetes</taxon>
        <taxon>Monoblepharidales</taxon>
        <taxon>Gonapodyaceae</taxon>
        <taxon>Gonapodya</taxon>
    </lineage>
</organism>
<dbReference type="EMBL" id="KQ965747">
    <property type="protein sequence ID" value="KXS17360.1"/>
    <property type="molecule type" value="Genomic_DNA"/>
</dbReference>
<dbReference type="Pfam" id="PF12796">
    <property type="entry name" value="Ank_2"/>
    <property type="match status" value="2"/>
</dbReference>
<evidence type="ECO:0000256" key="2">
    <source>
        <dbReference type="ARBA" id="ARBA00023043"/>
    </source>
</evidence>
<dbReference type="InterPro" id="IPR050745">
    <property type="entry name" value="Multifunctional_regulatory"/>
</dbReference>
<dbReference type="Gene3D" id="1.25.40.20">
    <property type="entry name" value="Ankyrin repeat-containing domain"/>
    <property type="match status" value="2"/>
</dbReference>
<keyword evidence="1" id="KW-0677">Repeat</keyword>
<dbReference type="InterPro" id="IPR002110">
    <property type="entry name" value="Ankyrin_rpt"/>
</dbReference>